<dbReference type="AlphaFoldDB" id="A0A561WQG0"/>
<dbReference type="EMBL" id="VIWY01000001">
    <property type="protein sequence ID" value="TWG26095.1"/>
    <property type="molecule type" value="Genomic_DNA"/>
</dbReference>
<organism evidence="2 3">
    <name type="scientific">Actinoplanes teichomyceticus</name>
    <dbReference type="NCBI Taxonomy" id="1867"/>
    <lineage>
        <taxon>Bacteria</taxon>
        <taxon>Bacillati</taxon>
        <taxon>Actinomycetota</taxon>
        <taxon>Actinomycetes</taxon>
        <taxon>Micromonosporales</taxon>
        <taxon>Micromonosporaceae</taxon>
        <taxon>Actinoplanes</taxon>
    </lineage>
</organism>
<accession>A0A561WQG0</accession>
<comment type="caution">
    <text evidence="2">The sequence shown here is derived from an EMBL/GenBank/DDBJ whole genome shotgun (WGS) entry which is preliminary data.</text>
</comment>
<protein>
    <submittedName>
        <fullName evidence="2">Uncharacterized protein</fullName>
    </submittedName>
</protein>
<evidence type="ECO:0000313" key="2">
    <source>
        <dbReference type="EMBL" id="TWG26095.1"/>
    </source>
</evidence>
<gene>
    <name evidence="2" type="ORF">FHX34_1011072</name>
</gene>
<evidence type="ECO:0000256" key="1">
    <source>
        <dbReference type="SAM" id="MobiDB-lite"/>
    </source>
</evidence>
<keyword evidence="3" id="KW-1185">Reference proteome</keyword>
<proteinExistence type="predicted"/>
<feature type="region of interest" description="Disordered" evidence="1">
    <location>
        <begin position="119"/>
        <end position="167"/>
    </location>
</feature>
<name>A0A561WQG0_ACTTI</name>
<sequence length="328" mass="33585">MMPPLYAGLVDDASLLPPSPIGLAEAAAKHREHTTAWYSGLIGALLIPASAVGAEPVPRLAAALVGDIPVGALPAMVEKLRAAGMVVEQVEAAVARRGEDPQPGLATLRSFAATETAGAAAIGARSEPGTSGENGPDRVAGGRAPDLTNGEPGPRRAGGEPGPDRASGLRVWAEIPLSWGLLGALDAVAEARREGLPLAPKFRVGGLAAELFPTPVELAAVICACRDRDLPFKLAAGLRHATRHTDPETGFTHHGFLNVLVATLLAADGGEVAEVAEALAATHPVPLVEPARSHRDDARPLFAGFGAANVVEPLTELVRLGLVSGGYE</sequence>
<evidence type="ECO:0000313" key="3">
    <source>
        <dbReference type="Proteomes" id="UP000320239"/>
    </source>
</evidence>
<dbReference type="Proteomes" id="UP000320239">
    <property type="component" value="Unassembled WGS sequence"/>
</dbReference>
<reference evidence="2 3" key="1">
    <citation type="submission" date="2019-06" db="EMBL/GenBank/DDBJ databases">
        <title>Sequencing the genomes of 1000 actinobacteria strains.</title>
        <authorList>
            <person name="Klenk H.-P."/>
        </authorList>
    </citation>
    <scope>NUCLEOTIDE SEQUENCE [LARGE SCALE GENOMIC DNA]</scope>
    <source>
        <strain evidence="2 3">DSM 43866</strain>
    </source>
</reference>